<dbReference type="AlphaFoldDB" id="A0A0D7A270"/>
<feature type="compositionally biased region" description="Low complexity" evidence="2">
    <location>
        <begin position="80"/>
        <end position="95"/>
    </location>
</feature>
<evidence type="ECO:0000256" key="1">
    <source>
        <dbReference type="ARBA" id="ARBA00009679"/>
    </source>
</evidence>
<feature type="region of interest" description="Disordered" evidence="2">
    <location>
        <begin position="542"/>
        <end position="578"/>
    </location>
</feature>
<proteinExistence type="inferred from homology"/>
<dbReference type="InterPro" id="IPR040184">
    <property type="entry name" value="Mcm10"/>
</dbReference>
<dbReference type="EMBL" id="KN882064">
    <property type="protein sequence ID" value="KIY44898.1"/>
    <property type="molecule type" value="Genomic_DNA"/>
</dbReference>
<feature type="compositionally biased region" description="Acidic residues" evidence="2">
    <location>
        <begin position="643"/>
        <end position="667"/>
    </location>
</feature>
<dbReference type="OrthoDB" id="202825at2759"/>
<feature type="region of interest" description="Disordered" evidence="2">
    <location>
        <begin position="240"/>
        <end position="274"/>
    </location>
</feature>
<feature type="region of interest" description="Disordered" evidence="2">
    <location>
        <begin position="30"/>
        <end position="103"/>
    </location>
</feature>
<dbReference type="PANTHER" id="PTHR13454:SF11">
    <property type="entry name" value="PROTEIN MCM10 HOMOLOG"/>
    <property type="match status" value="1"/>
</dbReference>
<feature type="region of interest" description="Disordered" evidence="2">
    <location>
        <begin position="116"/>
        <end position="138"/>
    </location>
</feature>
<evidence type="ECO:0000313" key="4">
    <source>
        <dbReference type="EMBL" id="KIY44898.1"/>
    </source>
</evidence>
<feature type="domain" description="Zinc finger Mcm10/DnaG-type" evidence="3">
    <location>
        <begin position="389"/>
        <end position="434"/>
    </location>
</feature>
<dbReference type="InterPro" id="IPR015408">
    <property type="entry name" value="Znf_Mcm10/DnaG"/>
</dbReference>
<gene>
    <name evidence="4" type="ORF">FISHEDRAFT_67293</name>
</gene>
<organism evidence="4 5">
    <name type="scientific">Fistulina hepatica ATCC 64428</name>
    <dbReference type="NCBI Taxonomy" id="1128425"/>
    <lineage>
        <taxon>Eukaryota</taxon>
        <taxon>Fungi</taxon>
        <taxon>Dikarya</taxon>
        <taxon>Basidiomycota</taxon>
        <taxon>Agaricomycotina</taxon>
        <taxon>Agaricomycetes</taxon>
        <taxon>Agaricomycetidae</taxon>
        <taxon>Agaricales</taxon>
        <taxon>Fistulinaceae</taxon>
        <taxon>Fistulina</taxon>
    </lineage>
</organism>
<keyword evidence="5" id="KW-1185">Reference proteome</keyword>
<reference evidence="4 5" key="1">
    <citation type="journal article" date="2015" name="Fungal Genet. Biol.">
        <title>Evolution of novel wood decay mechanisms in Agaricales revealed by the genome sequences of Fistulina hepatica and Cylindrobasidium torrendii.</title>
        <authorList>
            <person name="Floudas D."/>
            <person name="Held B.W."/>
            <person name="Riley R."/>
            <person name="Nagy L.G."/>
            <person name="Koehler G."/>
            <person name="Ransdell A.S."/>
            <person name="Younus H."/>
            <person name="Chow J."/>
            <person name="Chiniquy J."/>
            <person name="Lipzen A."/>
            <person name="Tritt A."/>
            <person name="Sun H."/>
            <person name="Haridas S."/>
            <person name="LaButti K."/>
            <person name="Ohm R.A."/>
            <person name="Kues U."/>
            <person name="Blanchette R.A."/>
            <person name="Grigoriev I.V."/>
            <person name="Minto R.E."/>
            <person name="Hibbett D.S."/>
        </authorList>
    </citation>
    <scope>NUCLEOTIDE SEQUENCE [LARGE SCALE GENOMIC DNA]</scope>
    <source>
        <strain evidence="4 5">ATCC 64428</strain>
    </source>
</reference>
<dbReference type="GO" id="GO:0043596">
    <property type="term" value="C:nuclear replication fork"/>
    <property type="evidence" value="ECO:0007669"/>
    <property type="project" value="TreeGrafter"/>
</dbReference>
<comment type="similarity">
    <text evidence="1">Belongs to the MCM10 family.</text>
</comment>
<protein>
    <recommendedName>
        <fullName evidence="3">Zinc finger Mcm10/DnaG-type domain-containing protein</fullName>
    </recommendedName>
</protein>
<dbReference type="PANTHER" id="PTHR13454">
    <property type="entry name" value="PROTEIN MCM10 HOMOLOG"/>
    <property type="match status" value="1"/>
</dbReference>
<dbReference type="InterPro" id="IPR012340">
    <property type="entry name" value="NA-bd_OB-fold"/>
</dbReference>
<evidence type="ECO:0000313" key="5">
    <source>
        <dbReference type="Proteomes" id="UP000054144"/>
    </source>
</evidence>
<dbReference type="GO" id="GO:0003688">
    <property type="term" value="F:DNA replication origin binding"/>
    <property type="evidence" value="ECO:0007669"/>
    <property type="project" value="TreeGrafter"/>
</dbReference>
<dbReference type="Pfam" id="PF09329">
    <property type="entry name" value="zf-primase"/>
    <property type="match status" value="1"/>
</dbReference>
<dbReference type="GO" id="GO:0003697">
    <property type="term" value="F:single-stranded DNA binding"/>
    <property type="evidence" value="ECO:0007669"/>
    <property type="project" value="InterPro"/>
</dbReference>
<evidence type="ECO:0000256" key="2">
    <source>
        <dbReference type="SAM" id="MobiDB-lite"/>
    </source>
</evidence>
<accession>A0A0D7A270</accession>
<feature type="region of interest" description="Disordered" evidence="2">
    <location>
        <begin position="433"/>
        <end position="470"/>
    </location>
</feature>
<evidence type="ECO:0000259" key="3">
    <source>
        <dbReference type="Pfam" id="PF09329"/>
    </source>
</evidence>
<dbReference type="Proteomes" id="UP000054144">
    <property type="component" value="Unassembled WGS sequence"/>
</dbReference>
<dbReference type="Gene3D" id="2.40.50.140">
    <property type="entry name" value="Nucleic acid-binding proteins"/>
    <property type="match status" value="1"/>
</dbReference>
<feature type="region of interest" description="Disordered" evidence="2">
    <location>
        <begin position="615"/>
        <end position="667"/>
    </location>
</feature>
<sequence length="667" mass="72233">MESSSSRTIDDATRAARLQAQIHQLQSELENIDRRVVTHPPALEAGKKHEGALLAPATPSPSTKEKKRKAYEVFGDAVPSQTSTCKKQASSKSKSPPVTAGPSTLFSRLAAAKVSLTSPDEETEMEPAKSSSFTAKAAPLNQRDDRLALVHEFVLGPADHKPPFDDPHFDYLEPNSGIRLSSRIVPNDDLQAHLEGRYFVSPSRLYATVRLLPNKQAYEVPVPGDWVTIAVVAERGPIKCTRAPIGPGRGDEDAKPRRPGQQQQQQQPKKEHGKKYVNLKLVDFGARSASSANGGRDAIRGDACLSLLLFEADSFDTEADESGTRQRKVYRGGSRGAFEAMSKVREGDVIALLNPRILRPFQQSSEKPHPRDNILALTPESAESIMVIGRARDLGMCVVEKRDGAVCGAWFDKRTSDVCDYHVQTAVQRRRAARPEFSAGTSGMGRTAAVKRKPAYDPARQWGLQPRDEPTGATYVVSGHVVGGMNTLHVQEKVGREAQARAQRKASSREAEKALQALLAKDKEGTKAVMAAQRAIDTMHAKAVSARSKGEKTQQMSGKLAAVGSAENSAPTPPPRKQAYSAAMIKKLGFNPSLNGVARKEDGATQNKLNDLVAAQKSRTRIALGPRPGPKIRSGVRPPPTSNDDDASDNDLEGNDDTELVVLDSDI</sequence>
<name>A0A0D7A270_9AGAR</name>
<dbReference type="GO" id="GO:0006270">
    <property type="term" value="P:DNA replication initiation"/>
    <property type="evidence" value="ECO:0007669"/>
    <property type="project" value="InterPro"/>
</dbReference>